<accession>A0AA51RXL6</accession>
<keyword evidence="2" id="KW-1185">Reference proteome</keyword>
<geneLocation type="plasmid" evidence="1 2">
    <name>unnamed2</name>
</geneLocation>
<reference evidence="1 2" key="1">
    <citation type="submission" date="2023-08" db="EMBL/GenBank/DDBJ databases">
        <title>Pleionea litopenaei sp. nov., isolated from stomach of juvenile Litopenaeus vannamei.</title>
        <authorList>
            <person name="Rho A.M."/>
            <person name="Hwang C.Y."/>
        </authorList>
    </citation>
    <scope>NUCLEOTIDE SEQUENCE [LARGE SCALE GENOMIC DNA]</scope>
    <source>
        <strain evidence="1 2">HL-JVS1</strain>
        <plasmid evidence="1 2">unnamed2</plasmid>
    </source>
</reference>
<proteinExistence type="predicted"/>
<dbReference type="EMBL" id="CP133550">
    <property type="protein sequence ID" value="WMS89324.1"/>
    <property type="molecule type" value="Genomic_DNA"/>
</dbReference>
<sequence>MARHNQISKVEVIRRALALFSLAVQEKEKGNIVGVIKPKDNDQSEMEVLGRVTGI</sequence>
<gene>
    <name evidence="1" type="ORF">Q9312_19295</name>
</gene>
<dbReference type="AlphaFoldDB" id="A0AA51RXL6"/>
<organism evidence="1 2">
    <name type="scientific">Pleionea litopenaei</name>
    <dbReference type="NCBI Taxonomy" id="3070815"/>
    <lineage>
        <taxon>Bacteria</taxon>
        <taxon>Pseudomonadati</taxon>
        <taxon>Pseudomonadota</taxon>
        <taxon>Gammaproteobacteria</taxon>
        <taxon>Oceanospirillales</taxon>
        <taxon>Pleioneaceae</taxon>
        <taxon>Pleionea</taxon>
    </lineage>
</organism>
<dbReference type="KEGG" id="plei:Q9312_19295"/>
<dbReference type="Proteomes" id="UP001239782">
    <property type="component" value="Plasmid unnamed2"/>
</dbReference>
<name>A0AA51RXL6_9GAMM</name>
<evidence type="ECO:0000313" key="2">
    <source>
        <dbReference type="Proteomes" id="UP001239782"/>
    </source>
</evidence>
<protein>
    <submittedName>
        <fullName evidence="1">Uncharacterized protein</fullName>
    </submittedName>
</protein>
<evidence type="ECO:0000313" key="1">
    <source>
        <dbReference type="EMBL" id="WMS89324.1"/>
    </source>
</evidence>
<dbReference type="RefSeq" id="WP_309204605.1">
    <property type="nucleotide sequence ID" value="NZ_CP133550.1"/>
</dbReference>
<keyword evidence="1" id="KW-0614">Plasmid</keyword>